<sequence>MTKIPLILSHLSLSSSSPFGSTAQLETRKAAARLGTGTAAARQGTGTAAAWLGTGKTAGGRGRWRHGWGREGGDMAGDRDGGDAARDGDGGGADMVGAGGIWCHRPSHAAEPSNLPQPTPASSSSPAAPALPTSSPTPISILLDDLFLECLAGVPYASLPQLPTTSPRPSPPSRPRRAPRLPPRSLRRAHGEPTDVGMVVVMRTRSQAATDSQLCLVVAATAVAATLHRRRLDGNRSSFSFPCKVNKMARGKYVRA</sequence>
<organism evidence="2">
    <name type="scientific">Oryza glumipatula</name>
    <dbReference type="NCBI Taxonomy" id="40148"/>
    <lineage>
        <taxon>Eukaryota</taxon>
        <taxon>Viridiplantae</taxon>
        <taxon>Streptophyta</taxon>
        <taxon>Embryophyta</taxon>
        <taxon>Tracheophyta</taxon>
        <taxon>Spermatophyta</taxon>
        <taxon>Magnoliopsida</taxon>
        <taxon>Liliopsida</taxon>
        <taxon>Poales</taxon>
        <taxon>Poaceae</taxon>
        <taxon>BOP clade</taxon>
        <taxon>Oryzoideae</taxon>
        <taxon>Oryzeae</taxon>
        <taxon>Oryzinae</taxon>
        <taxon>Oryza</taxon>
    </lineage>
</organism>
<reference evidence="2" key="2">
    <citation type="submission" date="2018-05" db="EMBL/GenBank/DDBJ databases">
        <title>OgluRS3 (Oryza glumaepatula Reference Sequence Version 3).</title>
        <authorList>
            <person name="Zhang J."/>
            <person name="Kudrna D."/>
            <person name="Lee S."/>
            <person name="Talag J."/>
            <person name="Welchert J."/>
            <person name="Wing R.A."/>
        </authorList>
    </citation>
    <scope>NUCLEOTIDE SEQUENCE [LARGE SCALE GENOMIC DNA]</scope>
</reference>
<feature type="region of interest" description="Disordered" evidence="1">
    <location>
        <begin position="158"/>
        <end position="193"/>
    </location>
</feature>
<feature type="compositionally biased region" description="Basic and acidic residues" evidence="1">
    <location>
        <begin position="68"/>
        <end position="89"/>
    </location>
</feature>
<feature type="compositionally biased region" description="Low complexity" evidence="1">
    <location>
        <begin position="37"/>
        <end position="55"/>
    </location>
</feature>
<dbReference type="Gramene" id="OGLUM10G02990.1">
    <property type="protein sequence ID" value="OGLUM10G02990.1"/>
    <property type="gene ID" value="OGLUM10G02990"/>
</dbReference>
<reference evidence="2" key="1">
    <citation type="submission" date="2015-04" db="UniProtKB">
        <authorList>
            <consortium name="EnsemblPlants"/>
        </authorList>
    </citation>
    <scope>IDENTIFICATION</scope>
</reference>
<accession>A0A0E0B829</accession>
<feature type="region of interest" description="Disordered" evidence="1">
    <location>
        <begin position="37"/>
        <end position="133"/>
    </location>
</feature>
<dbReference type="Proteomes" id="UP000026961">
    <property type="component" value="Chromosome 10"/>
</dbReference>
<protein>
    <submittedName>
        <fullName evidence="2">Uncharacterized protein</fullName>
    </submittedName>
</protein>
<dbReference type="EnsemblPlants" id="OGLUM10G02990.1">
    <property type="protein sequence ID" value="OGLUM10G02990.1"/>
    <property type="gene ID" value="OGLUM10G02990"/>
</dbReference>
<proteinExistence type="predicted"/>
<evidence type="ECO:0000313" key="3">
    <source>
        <dbReference type="Proteomes" id="UP000026961"/>
    </source>
</evidence>
<keyword evidence="3" id="KW-1185">Reference proteome</keyword>
<evidence type="ECO:0000313" key="2">
    <source>
        <dbReference type="EnsemblPlants" id="OGLUM10G02990.1"/>
    </source>
</evidence>
<name>A0A0E0B829_9ORYZ</name>
<feature type="compositionally biased region" description="Gly residues" evidence="1">
    <location>
        <begin position="90"/>
        <end position="100"/>
    </location>
</feature>
<evidence type="ECO:0000256" key="1">
    <source>
        <dbReference type="SAM" id="MobiDB-lite"/>
    </source>
</evidence>
<feature type="compositionally biased region" description="Low complexity" evidence="1">
    <location>
        <begin position="120"/>
        <end position="133"/>
    </location>
</feature>
<dbReference type="HOGENOM" id="CLU_095132_0_0_1"/>
<dbReference type="AlphaFoldDB" id="A0A0E0B829"/>